<keyword evidence="1" id="KW-0175">Coiled coil</keyword>
<evidence type="ECO:0000313" key="2">
    <source>
        <dbReference type="EMBL" id="CAB4143118.1"/>
    </source>
</evidence>
<sequence>MANKTPLFEQEQLVNRIKKLNEDLKKLQDNLIAGDQIQLELISEKNKKLKELQKQLKDNNKEIDKQVINFEELDDTLISIGNSIKSNSKQLEIQRDNFTKVKIVSESIAEELKSGAASNEKTQKQIIEMNRAYQSMHVSIANTNKEFAQGRISEEERISIIKNQSDAFLDVANAIDISKISSEELRSLLQDMKGEGTAFAKSMEQAKIQSQLLDDTMGNFSGIPAMGELNNLLKTNIRDTIAFKAAVFALGAALGKAAYDYFGAPIKAGMQADRERQQAEIDNIAAIAKLKKDAEFIPQQIQQERNEQAIDTQNEINRLTHDATFAAQKAANSFSASMKSAAAEFRAASKTALFGNKLGGVGYGAAQMQMAGIGAERVAEAMSAASAVTGKMPTAKVGADIAIMAQRTGQSADNIANISSMFQRTESVTAEVAMNLTEGMRQLADNAGISLGNLMQEVAENSKEALGYQIKSGKALAKQVAYAQSIGVNFGDIAKAGKSMVLNYKDSIKAEMQLSTLLGEQVDLSEVRAKFAEGDTKGAMEALKAQGLNPEDMDMFQQEALSQALGGMDLSSLQKIATKTGTTAEFGAGKAGAANQDFLQRSVGAQAALQSEQAQISADQAIIDAKLSQQIADAYLASPEYENYKKKQNIAAQEAETLAHKMQDAWLQTDAYKKSLEDSMKLDFVSGIKETFMSALAPALGGAATLLINKVIPKFGKFGKMAGPAAIGGPSSSAAPTAMAGAGGPAMSGAATSAASGFGGVLQSIAQGLRAFANPATLLGLAAITLALKILQPVIEALVPVMLKIAEVVGTVLVQALEKADPIIESIFNGISNVIKSIGSSISQVIVTITDSIARLTSLNAAQMLSVAGGITAMAAAVGAFGAGSIVNAIGKFFGGSVFDDLKDISAYASPINATATAVDALANAFGKLSSIDISALDKIPWGDMEDFAKEGGSFVIAQSANKSFNITEDTAKNIAAQYKKLEEIATNNATLLKISEAIERLLLIQTTGEKQKLQLVIDGKPVTRMIERRADDATGTSPTTRSR</sequence>
<feature type="coiled-coil region" evidence="1">
    <location>
        <begin position="10"/>
        <end position="73"/>
    </location>
</feature>
<protein>
    <submittedName>
        <fullName evidence="2">Uncharacterized protein</fullName>
    </submittedName>
</protein>
<dbReference type="EMBL" id="LR796420">
    <property type="protein sequence ID" value="CAB4143118.1"/>
    <property type="molecule type" value="Genomic_DNA"/>
</dbReference>
<accession>A0A6J5M8V5</accession>
<gene>
    <name evidence="2" type="ORF">UFOVP449_120</name>
</gene>
<organism evidence="2">
    <name type="scientific">uncultured Caudovirales phage</name>
    <dbReference type="NCBI Taxonomy" id="2100421"/>
    <lineage>
        <taxon>Viruses</taxon>
        <taxon>Duplodnaviria</taxon>
        <taxon>Heunggongvirae</taxon>
        <taxon>Uroviricota</taxon>
        <taxon>Caudoviricetes</taxon>
        <taxon>Peduoviridae</taxon>
        <taxon>Maltschvirus</taxon>
        <taxon>Maltschvirus maltsch</taxon>
    </lineage>
</organism>
<evidence type="ECO:0000256" key="1">
    <source>
        <dbReference type="SAM" id="Coils"/>
    </source>
</evidence>
<name>A0A6J5M8V5_9CAUD</name>
<proteinExistence type="predicted"/>
<reference evidence="2" key="1">
    <citation type="submission" date="2020-04" db="EMBL/GenBank/DDBJ databases">
        <authorList>
            <person name="Chiriac C."/>
            <person name="Salcher M."/>
            <person name="Ghai R."/>
            <person name="Kavagutti S V."/>
        </authorList>
    </citation>
    <scope>NUCLEOTIDE SEQUENCE</scope>
</reference>